<organism evidence="2 3">
    <name type="scientific">Schizophyllum amplum</name>
    <dbReference type="NCBI Taxonomy" id="97359"/>
    <lineage>
        <taxon>Eukaryota</taxon>
        <taxon>Fungi</taxon>
        <taxon>Dikarya</taxon>
        <taxon>Basidiomycota</taxon>
        <taxon>Agaricomycotina</taxon>
        <taxon>Agaricomycetes</taxon>
        <taxon>Agaricomycetidae</taxon>
        <taxon>Agaricales</taxon>
        <taxon>Schizophyllaceae</taxon>
        <taxon>Schizophyllum</taxon>
    </lineage>
</organism>
<feature type="region of interest" description="Disordered" evidence="1">
    <location>
        <begin position="1"/>
        <end position="160"/>
    </location>
</feature>
<comment type="caution">
    <text evidence="2">The sequence shown here is derived from an EMBL/GenBank/DDBJ whole genome shotgun (WGS) entry which is preliminary data.</text>
</comment>
<feature type="compositionally biased region" description="Basic residues" evidence="1">
    <location>
        <begin position="1"/>
        <end position="16"/>
    </location>
</feature>
<feature type="compositionally biased region" description="Basic residues" evidence="1">
    <location>
        <begin position="38"/>
        <end position="55"/>
    </location>
</feature>
<evidence type="ECO:0000256" key="1">
    <source>
        <dbReference type="SAM" id="MobiDB-lite"/>
    </source>
</evidence>
<evidence type="ECO:0000313" key="3">
    <source>
        <dbReference type="Proteomes" id="UP000320762"/>
    </source>
</evidence>
<sequence length="160" mass="18787">MTTWCLRHKTKHRRFPRARELPAQDVSSPRQPECVPDRRRRRRQPRRARLHRARSPSHSSSHTSGNPRLHPRPRRLAHDLAVTSPMASPSRHPRRHAAPRPRRLAYGLPRTPHLPPTSPPRRQVPISPFIRSKRRPFPPKFQGRKKCKTKSNRQISARGF</sequence>
<name>A0A550BZC7_9AGAR</name>
<dbReference type="Proteomes" id="UP000320762">
    <property type="component" value="Unassembled WGS sequence"/>
</dbReference>
<feature type="compositionally biased region" description="Basic residues" evidence="1">
    <location>
        <begin position="91"/>
        <end position="103"/>
    </location>
</feature>
<reference evidence="2 3" key="1">
    <citation type="journal article" date="2019" name="New Phytol.">
        <title>Comparative genomics reveals unique wood-decay strategies and fruiting body development in the Schizophyllaceae.</title>
        <authorList>
            <person name="Almasi E."/>
            <person name="Sahu N."/>
            <person name="Krizsan K."/>
            <person name="Balint B."/>
            <person name="Kovacs G.M."/>
            <person name="Kiss B."/>
            <person name="Cseklye J."/>
            <person name="Drula E."/>
            <person name="Henrissat B."/>
            <person name="Nagy I."/>
            <person name="Chovatia M."/>
            <person name="Adam C."/>
            <person name="LaButti K."/>
            <person name="Lipzen A."/>
            <person name="Riley R."/>
            <person name="Grigoriev I.V."/>
            <person name="Nagy L.G."/>
        </authorList>
    </citation>
    <scope>NUCLEOTIDE SEQUENCE [LARGE SCALE GENOMIC DNA]</scope>
    <source>
        <strain evidence="2 3">NL-1724</strain>
    </source>
</reference>
<feature type="compositionally biased region" description="Basic residues" evidence="1">
    <location>
        <begin position="131"/>
        <end position="151"/>
    </location>
</feature>
<accession>A0A550BZC7</accession>
<protein>
    <submittedName>
        <fullName evidence="2">Uncharacterized protein</fullName>
    </submittedName>
</protein>
<proteinExistence type="predicted"/>
<evidence type="ECO:0000313" key="2">
    <source>
        <dbReference type="EMBL" id="TRM57863.1"/>
    </source>
</evidence>
<gene>
    <name evidence="2" type="ORF">BD626DRAFT_206839</name>
</gene>
<dbReference type="AlphaFoldDB" id="A0A550BZC7"/>
<dbReference type="EMBL" id="VDMD01000042">
    <property type="protein sequence ID" value="TRM57863.1"/>
    <property type="molecule type" value="Genomic_DNA"/>
</dbReference>
<keyword evidence="3" id="KW-1185">Reference proteome</keyword>